<dbReference type="NCBIfam" id="NF004044">
    <property type="entry name" value="PRK05561.1"/>
    <property type="match status" value="1"/>
</dbReference>
<evidence type="ECO:0000256" key="1">
    <source>
        <dbReference type="ARBA" id="ARBA00000185"/>
    </source>
</evidence>
<evidence type="ECO:0000313" key="13">
    <source>
        <dbReference type="Proteomes" id="UP000052008"/>
    </source>
</evidence>
<evidence type="ECO:0000256" key="7">
    <source>
        <dbReference type="ARBA" id="ARBA00023235"/>
    </source>
</evidence>
<dbReference type="SUPFAM" id="SSF101904">
    <property type="entry name" value="GyrA/ParC C-terminal domain-like"/>
    <property type="match status" value="1"/>
</dbReference>
<dbReference type="Pfam" id="PF03989">
    <property type="entry name" value="DNA_gyraseA_C"/>
    <property type="match status" value="6"/>
</dbReference>
<evidence type="ECO:0000256" key="3">
    <source>
        <dbReference type="ARBA" id="ARBA00022741"/>
    </source>
</evidence>
<dbReference type="AlphaFoldDB" id="A0A0S7WUH1"/>
<dbReference type="GO" id="GO:0005737">
    <property type="term" value="C:cytoplasm"/>
    <property type="evidence" value="ECO:0007669"/>
    <property type="project" value="UniProtKB-SubCell"/>
</dbReference>
<dbReference type="Gene3D" id="3.30.1360.40">
    <property type="match status" value="1"/>
</dbReference>
<evidence type="ECO:0000259" key="11">
    <source>
        <dbReference type="PROSITE" id="PS52040"/>
    </source>
</evidence>
<dbReference type="SMART" id="SM00434">
    <property type="entry name" value="TOP4c"/>
    <property type="match status" value="1"/>
</dbReference>
<comment type="function">
    <text evidence="9">A type II topoisomerase that negatively supercoils closed circular double-stranded (ds) DNA in an ATP-dependent manner to modulate DNA topology and maintain chromosomes in an underwound state. Negative supercoiling favors strand separation, and DNA replication, transcription, recombination and repair, all of which involve strand separation. Also able to catalyze the interconversion of other topological isomers of dsDNA rings, including catenanes and knotted rings. Type II topoisomerases break and join 2 DNA strands simultaneously in an ATP-dependent manner.</text>
</comment>
<evidence type="ECO:0000313" key="12">
    <source>
        <dbReference type="EMBL" id="KPJ53826.1"/>
    </source>
</evidence>
<dbReference type="GO" id="GO:0034335">
    <property type="term" value="F:DNA negative supercoiling activity"/>
    <property type="evidence" value="ECO:0007669"/>
    <property type="project" value="UniProtKB-ARBA"/>
</dbReference>
<comment type="similarity">
    <text evidence="2 9">Belongs to the type II topoisomerase GyrA/ParC subunit family.</text>
</comment>
<dbReference type="InterPro" id="IPR006691">
    <property type="entry name" value="GyrA/parC_rep"/>
</dbReference>
<dbReference type="EC" id="5.6.2.2" evidence="9"/>
<comment type="miscellaneous">
    <text evidence="9">Few gyrases are as efficient as E.coli at forming negative supercoils. Not all organisms have 2 type II topoisomerases; in organisms with a single type II topoisomerase this enzyme also has to decatenate newly replicated chromosomes.</text>
</comment>
<reference evidence="12 13" key="1">
    <citation type="journal article" date="2015" name="Microbiome">
        <title>Genomic resolution of linkages in carbon, nitrogen, and sulfur cycling among widespread estuary sediment bacteria.</title>
        <authorList>
            <person name="Baker B.J."/>
            <person name="Lazar C.S."/>
            <person name="Teske A.P."/>
            <person name="Dick G.J."/>
        </authorList>
    </citation>
    <scope>NUCLEOTIDE SEQUENCE [LARGE SCALE GENOMIC DNA]</scope>
    <source>
        <strain evidence="12">DG_24</strain>
    </source>
</reference>
<keyword evidence="6 9" id="KW-0238">DNA-binding</keyword>
<comment type="subcellular location">
    <subcellularLocation>
        <location evidence="9">Cytoplasm</location>
    </subcellularLocation>
</comment>
<dbReference type="Gene3D" id="1.10.268.10">
    <property type="entry name" value="Topoisomerase, domain 3"/>
    <property type="match status" value="1"/>
</dbReference>
<evidence type="ECO:0000256" key="9">
    <source>
        <dbReference type="HAMAP-Rule" id="MF_01897"/>
    </source>
</evidence>
<keyword evidence="5 9" id="KW-0799">Topoisomerase</keyword>
<organism evidence="12 13">
    <name type="scientific">candidate division TA06 bacterium DG_24</name>
    <dbReference type="NCBI Taxonomy" id="1703770"/>
    <lineage>
        <taxon>Bacteria</taxon>
        <taxon>Bacteria division TA06</taxon>
    </lineage>
</organism>
<proteinExistence type="inferred from homology"/>
<dbReference type="InterPro" id="IPR005743">
    <property type="entry name" value="GyrA"/>
</dbReference>
<dbReference type="FunFam" id="3.90.199.10:FF:000001">
    <property type="entry name" value="DNA gyrase subunit A"/>
    <property type="match status" value="1"/>
</dbReference>
<dbReference type="InterPro" id="IPR013760">
    <property type="entry name" value="Topo_IIA-like_dom_sf"/>
</dbReference>
<dbReference type="PATRIC" id="fig|1703770.3.peg.1299"/>
<dbReference type="STRING" id="1703770.AMJ39_03185"/>
<dbReference type="InterPro" id="IPR002205">
    <property type="entry name" value="Topo_IIA_dom_A"/>
</dbReference>
<feature type="domain" description="Topo IIA-type catalytic" evidence="11">
    <location>
        <begin position="32"/>
        <end position="497"/>
    </location>
</feature>
<comment type="caution">
    <text evidence="12">The sequence shown here is derived from an EMBL/GenBank/DDBJ whole genome shotgun (WGS) entry which is preliminary data.</text>
</comment>
<dbReference type="FunFam" id="3.30.1360.40:FF:000002">
    <property type="entry name" value="DNA gyrase subunit A"/>
    <property type="match status" value="1"/>
</dbReference>
<dbReference type="InterPro" id="IPR013757">
    <property type="entry name" value="Topo_IIA_A_a_sf"/>
</dbReference>
<keyword evidence="7 9" id="KW-0413">Isomerase</keyword>
<dbReference type="GO" id="GO:0006265">
    <property type="term" value="P:DNA topological change"/>
    <property type="evidence" value="ECO:0007669"/>
    <property type="project" value="UniProtKB-UniRule"/>
</dbReference>
<dbReference type="Pfam" id="PF00521">
    <property type="entry name" value="DNA_topoisoIV"/>
    <property type="match status" value="1"/>
</dbReference>
<evidence type="ECO:0000256" key="10">
    <source>
        <dbReference type="PROSITE-ProRule" id="PRU01384"/>
    </source>
</evidence>
<accession>A0A0S7WUH1</accession>
<dbReference type="PANTHER" id="PTHR43493">
    <property type="entry name" value="DNA GYRASE/TOPOISOMERASE SUBUNIT A"/>
    <property type="match status" value="1"/>
</dbReference>
<dbReference type="GO" id="GO:0005694">
    <property type="term" value="C:chromosome"/>
    <property type="evidence" value="ECO:0007669"/>
    <property type="project" value="InterPro"/>
</dbReference>
<dbReference type="Proteomes" id="UP000052008">
    <property type="component" value="Unassembled WGS sequence"/>
</dbReference>
<dbReference type="PANTHER" id="PTHR43493:SF5">
    <property type="entry name" value="DNA GYRASE SUBUNIT A, CHLOROPLASTIC_MITOCHONDRIAL"/>
    <property type="match status" value="1"/>
</dbReference>
<evidence type="ECO:0000256" key="8">
    <source>
        <dbReference type="ARBA" id="ARBA00063644"/>
    </source>
</evidence>
<gene>
    <name evidence="9" type="primary">gyrA</name>
    <name evidence="12" type="ORF">AMJ39_03185</name>
</gene>
<dbReference type="InterPro" id="IPR013758">
    <property type="entry name" value="Topo_IIA_A/C_ab"/>
</dbReference>
<dbReference type="NCBIfam" id="TIGR01063">
    <property type="entry name" value="gyrA"/>
    <property type="match status" value="1"/>
</dbReference>
<sequence length="816" mass="90753">MRREKVVPVDIEDEMRTSYLDYAMSVIVGRALPRVRDGLKPVHRRILFAMRELGLASNRPYKKSAAVVGDVLAKYHPHGDGAVYDAIVRMVQDFSLRYPLIDGQGNFGSVDGDAAAAYRYTEVRLTPIAEAILADIDKETVDFISNYDASREEPTVLPCGIPNLLVSGSSGIAVGMATNIPPHNLGEIVDALIALIKNPEINTSKLMKHVHGPDFPTGGIVIGAKGIRDAYESGKGRLVVRARVSAETRKGGRERLVISEIPYQVNKSVLIERIARLVRDRRIDGITDLRDESDRDGMRIVLELKRDAQREVILNQLYRHTQMQDTFGVIMLALVDGQPRVLNLKQMLEFFLEHRHEVVVRRTKFELDKAEKRAHILEGLKIALDHIDAIVTLIKKSRTPETARQGLVKEFKLSELQAQAILDMRLARLTGLERKKVDEEYLEIIKLIAKLKSILASRAAVMEVVRAELLQVKKRFADDRRTEIVSEEEEELTVEDLIAEEDMVVTVSHRGYYKRMAVNAYRRQGRGGKGMIGVLTREDDFAESLIVASTHHYILFFTDRGRCYWLKVHEIVEGGRLAKGRAITNMLALGQGEAITAYVPVRDFMGGGYLVMATKNGLVKRIALSEFSHPRRTGIHAVTIREGDSLIEVKATDGSQDVMLITHLGKAIRFHESEVRPMGRSAAGIKGVSLRKGDEVVGMVAVKRQASLLIVTERGYGKRTAIADYRVQSRSGLGLITLKVSEKNGPIVAALEVVESDGVIIMSSQGQVIRIAVSDIREMGRSTQGVRLIDIERGDRVCDVARIVSEEGPESSSDSS</sequence>
<dbReference type="EMBL" id="LIZS01000012">
    <property type="protein sequence ID" value="KPJ53826.1"/>
    <property type="molecule type" value="Genomic_DNA"/>
</dbReference>
<dbReference type="Gene3D" id="2.120.10.90">
    <property type="entry name" value="DNA gyrase/topoisomerase IV, subunit A, C-terminal"/>
    <property type="match status" value="1"/>
</dbReference>
<dbReference type="GO" id="GO:0003677">
    <property type="term" value="F:DNA binding"/>
    <property type="evidence" value="ECO:0007669"/>
    <property type="project" value="UniProtKB-UniRule"/>
</dbReference>
<protein>
    <recommendedName>
        <fullName evidence="9">DNA gyrase subunit A</fullName>
        <ecNumber evidence="9">5.6.2.2</ecNumber>
    </recommendedName>
</protein>
<dbReference type="CDD" id="cd00187">
    <property type="entry name" value="TOP4c"/>
    <property type="match status" value="1"/>
</dbReference>
<keyword evidence="4 9" id="KW-0067">ATP-binding</keyword>
<dbReference type="NCBIfam" id="NF004043">
    <property type="entry name" value="PRK05560.1"/>
    <property type="match status" value="1"/>
</dbReference>
<dbReference type="GO" id="GO:0009330">
    <property type="term" value="C:DNA topoisomerase type II (double strand cut, ATP-hydrolyzing) complex"/>
    <property type="evidence" value="ECO:0007669"/>
    <property type="project" value="TreeGrafter"/>
</dbReference>
<keyword evidence="3 9" id="KW-0547">Nucleotide-binding</keyword>
<dbReference type="PROSITE" id="PS52040">
    <property type="entry name" value="TOPO_IIA"/>
    <property type="match status" value="1"/>
</dbReference>
<evidence type="ECO:0000256" key="6">
    <source>
        <dbReference type="ARBA" id="ARBA00023125"/>
    </source>
</evidence>
<evidence type="ECO:0000256" key="5">
    <source>
        <dbReference type="ARBA" id="ARBA00023029"/>
    </source>
</evidence>
<dbReference type="FunFam" id="2.120.10.90:FF:000005">
    <property type="entry name" value="DNA topoisomerase 4 subunit A"/>
    <property type="match status" value="1"/>
</dbReference>
<evidence type="ECO:0000256" key="2">
    <source>
        <dbReference type="ARBA" id="ARBA00008263"/>
    </source>
</evidence>
<feature type="active site" description="O-(5'-phospho-DNA)-tyrosine intermediate" evidence="9 10">
    <location>
        <position position="120"/>
    </location>
</feature>
<dbReference type="InterPro" id="IPR050220">
    <property type="entry name" value="Type_II_DNA_Topoisomerases"/>
</dbReference>
<dbReference type="GO" id="GO:0006261">
    <property type="term" value="P:DNA-templated DNA replication"/>
    <property type="evidence" value="ECO:0007669"/>
    <property type="project" value="UniProtKB-UniRule"/>
</dbReference>
<comment type="catalytic activity">
    <reaction evidence="1 9 10">
        <text>ATP-dependent breakage, passage and rejoining of double-stranded DNA.</text>
        <dbReference type="EC" id="5.6.2.2"/>
    </reaction>
</comment>
<feature type="short sequence motif" description="GyrA-box" evidence="9">
    <location>
        <begin position="524"/>
        <end position="530"/>
    </location>
</feature>
<dbReference type="FunFam" id="1.10.268.10:FF:000001">
    <property type="entry name" value="DNA gyrase subunit A"/>
    <property type="match status" value="1"/>
</dbReference>
<dbReference type="InterPro" id="IPR035516">
    <property type="entry name" value="Gyrase/topoIV_suA_C"/>
</dbReference>
<keyword evidence="9" id="KW-0963">Cytoplasm</keyword>
<name>A0A0S7WUH1_UNCT6</name>
<dbReference type="GO" id="GO:0005524">
    <property type="term" value="F:ATP binding"/>
    <property type="evidence" value="ECO:0007669"/>
    <property type="project" value="UniProtKB-UniRule"/>
</dbReference>
<evidence type="ECO:0000256" key="4">
    <source>
        <dbReference type="ARBA" id="ARBA00022840"/>
    </source>
</evidence>
<dbReference type="Gene3D" id="3.90.199.10">
    <property type="entry name" value="Topoisomerase II, domain 5"/>
    <property type="match status" value="1"/>
</dbReference>
<dbReference type="SUPFAM" id="SSF56719">
    <property type="entry name" value="Type II DNA topoisomerase"/>
    <property type="match status" value="1"/>
</dbReference>
<dbReference type="HAMAP" id="MF_01897">
    <property type="entry name" value="GyrA"/>
    <property type="match status" value="1"/>
</dbReference>
<comment type="subunit">
    <text evidence="9">Heterotetramer, composed of two GyrA and two GyrB chains. In the heterotetramer, GyrA contains the active site tyrosine that forms a transient covalent intermediate with DNA, while GyrB binds cofactors and catalyzes ATP hydrolysis.</text>
</comment>
<comment type="subunit">
    <text evidence="8">Heterotetramer composed of ParC and ParE.</text>
</comment>